<dbReference type="AlphaFoldDB" id="A0A4R5Y1X8"/>
<dbReference type="EMBL" id="SMZT01000013">
    <property type="protein sequence ID" value="TDL37477.1"/>
    <property type="molecule type" value="Genomic_DNA"/>
</dbReference>
<dbReference type="GeneID" id="64349302"/>
<evidence type="ECO:0000313" key="3">
    <source>
        <dbReference type="EMBL" id="TDL37477.1"/>
    </source>
</evidence>
<feature type="region of interest" description="Disordered" evidence="1">
    <location>
        <begin position="75"/>
        <end position="127"/>
    </location>
</feature>
<evidence type="ECO:0000313" key="4">
    <source>
        <dbReference type="Proteomes" id="UP000295163"/>
    </source>
</evidence>
<dbReference type="Pfam" id="PF19631">
    <property type="entry name" value="Trypco2"/>
    <property type="match status" value="1"/>
</dbReference>
<organism evidence="3 4">
    <name type="scientific">Kocuria rosea</name>
    <name type="common">Deinococcus erythromyxa</name>
    <name type="synonym">Micrococcus rubens</name>
    <dbReference type="NCBI Taxonomy" id="1275"/>
    <lineage>
        <taxon>Bacteria</taxon>
        <taxon>Bacillati</taxon>
        <taxon>Actinomycetota</taxon>
        <taxon>Actinomycetes</taxon>
        <taxon>Micrococcales</taxon>
        <taxon>Micrococcaceae</taxon>
        <taxon>Kocuria</taxon>
    </lineage>
</organism>
<reference evidence="3 4" key="1">
    <citation type="submission" date="2019-03" db="EMBL/GenBank/DDBJ databases">
        <title>Genome Sequencing and Assembly of Various Microbes Isolated from Partially Reclaimed Soil and Acid Mine Drainage (AMD) Site.</title>
        <authorList>
            <person name="Steinbock B."/>
            <person name="Bechtold R."/>
            <person name="Sevigny J.L."/>
            <person name="Thomas D."/>
            <person name="Cuthill L.R."/>
            <person name="Aveiro Johannsen E.J."/>
            <person name="Thomas K."/>
            <person name="Ghosh A."/>
        </authorList>
    </citation>
    <scope>NUCLEOTIDE SEQUENCE [LARGE SCALE GENOMIC DNA]</scope>
    <source>
        <strain evidence="3 4">S-A3</strain>
    </source>
</reference>
<evidence type="ECO:0000259" key="2">
    <source>
        <dbReference type="Pfam" id="PF19631"/>
    </source>
</evidence>
<feature type="domain" description="Trypsin-co-occurring" evidence="2">
    <location>
        <begin position="11"/>
        <end position="88"/>
    </location>
</feature>
<name>A0A4R5Y1X8_KOCRO</name>
<evidence type="ECO:0000256" key="1">
    <source>
        <dbReference type="SAM" id="MobiDB-lite"/>
    </source>
</evidence>
<dbReference type="RefSeq" id="WP_133411731.1">
    <property type="nucleotide sequence ID" value="NZ_SMZT01000013.1"/>
</dbReference>
<gene>
    <name evidence="3" type="ORF">E2R59_17940</name>
</gene>
<dbReference type="Proteomes" id="UP000295163">
    <property type="component" value="Unassembled WGS sequence"/>
</dbReference>
<comment type="caution">
    <text evidence="3">The sequence shown here is derived from an EMBL/GenBank/DDBJ whole genome shotgun (WGS) entry which is preliminary data.</text>
</comment>
<feature type="compositionally biased region" description="Polar residues" evidence="1">
    <location>
        <begin position="84"/>
        <end position="95"/>
    </location>
</feature>
<protein>
    <recommendedName>
        <fullName evidence="2">Trypsin-co-occurring domain-containing protein</fullName>
    </recommendedName>
</protein>
<accession>A0A4R5Y1X8</accession>
<sequence length="127" mass="13500">MAGEKWPDGLIPLTSLVAALRAELKQAKDSADPSMPFVVGPVTVEVNVVVRYEAEAKFGAKLWAFLDAGVGAKASRETGHKLTFTLTPTDPTSPTGDVHIEDQVVERPPLMDPRKHPPSAPSATSGE</sequence>
<dbReference type="InterPro" id="IPR045608">
    <property type="entry name" value="Trypco2"/>
</dbReference>
<proteinExistence type="predicted"/>